<keyword evidence="4 6" id="KW-0539">Nucleus</keyword>
<evidence type="ECO:0000313" key="9">
    <source>
        <dbReference type="Proteomes" id="UP000695000"/>
    </source>
</evidence>
<evidence type="ECO:0000256" key="2">
    <source>
        <dbReference type="ARBA" id="ARBA00006075"/>
    </source>
</evidence>
<evidence type="ECO:0000313" key="10">
    <source>
        <dbReference type="RefSeq" id="XP_017776846.1"/>
    </source>
</evidence>
<evidence type="ECO:0000256" key="6">
    <source>
        <dbReference type="RuleBase" id="RU366049"/>
    </source>
</evidence>
<name>A0ABM1MQJ6_NICVS</name>
<proteinExistence type="inferred from homology"/>
<comment type="similarity">
    <text evidence="2 6">Belongs to the CSM3 family.</text>
</comment>
<keyword evidence="3 6" id="KW-0227">DNA damage</keyword>
<dbReference type="GeneID" id="108562866"/>
<evidence type="ECO:0000256" key="7">
    <source>
        <dbReference type="SAM" id="MobiDB-lite"/>
    </source>
</evidence>
<keyword evidence="9" id="KW-1185">Reference proteome</keyword>
<dbReference type="InterPro" id="IPR012923">
    <property type="entry name" value="Csm3"/>
</dbReference>
<dbReference type="RefSeq" id="XP_017776846.1">
    <property type="nucleotide sequence ID" value="XM_017921357.1"/>
</dbReference>
<dbReference type="PANTHER" id="PTHR13220">
    <property type="entry name" value="TIMELESS INTERACTING-RELATED"/>
    <property type="match status" value="1"/>
</dbReference>
<feature type="region of interest" description="Disordered" evidence="7">
    <location>
        <begin position="214"/>
        <end position="264"/>
    </location>
</feature>
<evidence type="ECO:0000256" key="5">
    <source>
        <dbReference type="ARBA" id="ARBA00023306"/>
    </source>
</evidence>
<evidence type="ECO:0000256" key="4">
    <source>
        <dbReference type="ARBA" id="ARBA00023242"/>
    </source>
</evidence>
<feature type="domain" description="Chromosome segregation in meiosis protein 3" evidence="8">
    <location>
        <begin position="57"/>
        <end position="137"/>
    </location>
</feature>
<keyword evidence="5 6" id="KW-0131">Cell cycle</keyword>
<protein>
    <recommendedName>
        <fullName evidence="6">TIMELESS-interacting protein</fullName>
    </recommendedName>
</protein>
<reference evidence="10" key="1">
    <citation type="submission" date="2025-08" db="UniProtKB">
        <authorList>
            <consortium name="RefSeq"/>
        </authorList>
    </citation>
    <scope>IDENTIFICATION</scope>
    <source>
        <tissue evidence="10">Whole Larva</tissue>
    </source>
</reference>
<evidence type="ECO:0000256" key="3">
    <source>
        <dbReference type="ARBA" id="ARBA00022763"/>
    </source>
</evidence>
<accession>A0ABM1MQJ6</accession>
<evidence type="ECO:0000259" key="8">
    <source>
        <dbReference type="Pfam" id="PF07962"/>
    </source>
</evidence>
<feature type="compositionally biased region" description="Acidic residues" evidence="7">
    <location>
        <begin position="7"/>
        <end position="24"/>
    </location>
</feature>
<evidence type="ECO:0000256" key="1">
    <source>
        <dbReference type="ARBA" id="ARBA00004123"/>
    </source>
</evidence>
<comment type="subcellular location">
    <subcellularLocation>
        <location evidence="1 6">Nucleus</location>
    </subcellularLocation>
</comment>
<dbReference type="Pfam" id="PF07962">
    <property type="entry name" value="Swi3"/>
    <property type="match status" value="1"/>
</dbReference>
<feature type="region of interest" description="Disordered" evidence="7">
    <location>
        <begin position="1"/>
        <end position="24"/>
    </location>
</feature>
<dbReference type="PANTHER" id="PTHR13220:SF11">
    <property type="entry name" value="TIMELESS-INTERACTING PROTEIN"/>
    <property type="match status" value="1"/>
</dbReference>
<comment type="function">
    <text evidence="6">Plays an important role in the control of DNA replication and the maintenance of replication fork stability.</text>
</comment>
<gene>
    <name evidence="10" type="primary">LOC108562866</name>
</gene>
<dbReference type="Proteomes" id="UP000695000">
    <property type="component" value="Unplaced"/>
</dbReference>
<organism evidence="9 10">
    <name type="scientific">Nicrophorus vespilloides</name>
    <name type="common">Boreal carrion beetle</name>
    <dbReference type="NCBI Taxonomy" id="110193"/>
    <lineage>
        <taxon>Eukaryota</taxon>
        <taxon>Metazoa</taxon>
        <taxon>Ecdysozoa</taxon>
        <taxon>Arthropoda</taxon>
        <taxon>Hexapoda</taxon>
        <taxon>Insecta</taxon>
        <taxon>Pterygota</taxon>
        <taxon>Neoptera</taxon>
        <taxon>Endopterygota</taxon>
        <taxon>Coleoptera</taxon>
        <taxon>Polyphaga</taxon>
        <taxon>Staphyliniformia</taxon>
        <taxon>Silphidae</taxon>
        <taxon>Nicrophorinae</taxon>
        <taxon>Nicrophorus</taxon>
    </lineage>
</organism>
<dbReference type="InterPro" id="IPR040038">
    <property type="entry name" value="TIPIN/Csm3/Swi3"/>
</dbReference>
<feature type="compositionally biased region" description="Polar residues" evidence="7">
    <location>
        <begin position="221"/>
        <end position="238"/>
    </location>
</feature>
<feature type="compositionally biased region" description="Polar residues" evidence="7">
    <location>
        <begin position="251"/>
        <end position="264"/>
    </location>
</feature>
<sequence>MDTYQSDPEDNSLEVIEEAEEDGEVVTVERVDEDADDDAAAKKVIKPRRAIRNPQPKLNAQTLQGPRGLLAMPELFNKQKFKGKGHEEQDLKTLMKTYEYWCHRLFPKYPFDECISKLEKLGSKKPVITQIKKIRMGLIEPETLKPISEEREVDVPVTEPSRAESQFDALVNKTKKPAADTIQLTEEQLETVRINKERAMRLRQERLRRLEEMAEAKINHPQESQKQFITEISNTDNGKTAEHKSDEEPAPSQTIKQTDTMDCD</sequence>